<dbReference type="InterPro" id="IPR032675">
    <property type="entry name" value="LRR_dom_sf"/>
</dbReference>
<protein>
    <recommendedName>
        <fullName evidence="7">RNI-like protein</fullName>
    </recommendedName>
</protein>
<dbReference type="SUPFAM" id="SSF52047">
    <property type="entry name" value="RNI-like"/>
    <property type="match status" value="1"/>
</dbReference>
<evidence type="ECO:0000313" key="5">
    <source>
        <dbReference type="EMBL" id="KAF5389614.1"/>
    </source>
</evidence>
<dbReference type="InterPro" id="IPR027038">
    <property type="entry name" value="RanGap"/>
</dbReference>
<evidence type="ECO:0000256" key="2">
    <source>
        <dbReference type="ARBA" id="ARBA00022614"/>
    </source>
</evidence>
<organism evidence="5 6">
    <name type="scientific">Collybiopsis confluens</name>
    <dbReference type="NCBI Taxonomy" id="2823264"/>
    <lineage>
        <taxon>Eukaryota</taxon>
        <taxon>Fungi</taxon>
        <taxon>Dikarya</taxon>
        <taxon>Basidiomycota</taxon>
        <taxon>Agaricomycotina</taxon>
        <taxon>Agaricomycetes</taxon>
        <taxon>Agaricomycetidae</taxon>
        <taxon>Agaricales</taxon>
        <taxon>Marasmiineae</taxon>
        <taxon>Omphalotaceae</taxon>
        <taxon>Collybiopsis</taxon>
    </lineage>
</organism>
<comment type="caution">
    <text evidence="5">The sequence shown here is derived from an EMBL/GenBank/DDBJ whole genome shotgun (WGS) entry which is preliminary data.</text>
</comment>
<evidence type="ECO:0000256" key="4">
    <source>
        <dbReference type="SAM" id="MobiDB-lite"/>
    </source>
</evidence>
<dbReference type="AlphaFoldDB" id="A0A8H5HUP3"/>
<name>A0A8H5HUP3_9AGAR</name>
<dbReference type="GO" id="GO:0005096">
    <property type="term" value="F:GTPase activator activity"/>
    <property type="evidence" value="ECO:0007669"/>
    <property type="project" value="UniProtKB-KW"/>
</dbReference>
<dbReference type="GO" id="GO:0048471">
    <property type="term" value="C:perinuclear region of cytoplasm"/>
    <property type="evidence" value="ECO:0007669"/>
    <property type="project" value="TreeGrafter"/>
</dbReference>
<dbReference type="OrthoDB" id="120976at2759"/>
<dbReference type="EMBL" id="JAACJN010000021">
    <property type="protein sequence ID" value="KAF5389614.1"/>
    <property type="molecule type" value="Genomic_DNA"/>
</dbReference>
<evidence type="ECO:0008006" key="7">
    <source>
        <dbReference type="Google" id="ProtNLM"/>
    </source>
</evidence>
<evidence type="ECO:0000313" key="6">
    <source>
        <dbReference type="Proteomes" id="UP000518752"/>
    </source>
</evidence>
<dbReference type="GO" id="GO:0006913">
    <property type="term" value="P:nucleocytoplasmic transport"/>
    <property type="evidence" value="ECO:0007669"/>
    <property type="project" value="TreeGrafter"/>
</dbReference>
<keyword evidence="2" id="KW-0433">Leucine-rich repeat</keyword>
<dbReference type="PANTHER" id="PTHR24113:SF12">
    <property type="entry name" value="RAN GTPASE-ACTIVATING PROTEIN 1"/>
    <property type="match status" value="1"/>
</dbReference>
<gene>
    <name evidence="5" type="ORF">D9757_004210</name>
</gene>
<sequence>MFSRQSPPKALSLSGRSQIECIDASLTGLAGAKQVIELIRSRRTVTKLILGHNSLSDDGCMLLFNFLSSLPGRKYPITEISLNANRIGNRGLAAIAAYLVGNTTLGELFLQDNLFHADADTVLEFAGAINQSRLRLLSLTTNRFLSDTFASLFFPALCSRHLQELHLSAVGLTRRSAPFITDYITSPGRCRLHTLKCNGNSLAFHGVRAIIRAIERANFSLTLVEMYSNSIMSGPGSSEDTDGEDGESHSYGSEPWKDMEKLLKQVLRRNSDFKKETGNDALCLLRYSRTVLCRSKKPFDYEASSSPVSRIGFPFRDLPIEIQLHILSFLAPILSASQRARISTYASSPSTLPSLLPSLNRLHSSPYRNVSEPALLSACVSDSSITWGLSASGASRLIENAGSGSRCAPGTCMGNHALLCNIEVQRTAWLEQMDCLYYDAELELETA</sequence>
<proteinExistence type="predicted"/>
<accession>A0A8H5HUP3</accession>
<feature type="region of interest" description="Disordered" evidence="4">
    <location>
        <begin position="234"/>
        <end position="254"/>
    </location>
</feature>
<dbReference type="GO" id="GO:0005829">
    <property type="term" value="C:cytosol"/>
    <property type="evidence" value="ECO:0007669"/>
    <property type="project" value="TreeGrafter"/>
</dbReference>
<reference evidence="5 6" key="1">
    <citation type="journal article" date="2020" name="ISME J.">
        <title>Uncovering the hidden diversity of litter-decomposition mechanisms in mushroom-forming fungi.</title>
        <authorList>
            <person name="Floudas D."/>
            <person name="Bentzer J."/>
            <person name="Ahren D."/>
            <person name="Johansson T."/>
            <person name="Persson P."/>
            <person name="Tunlid A."/>
        </authorList>
    </citation>
    <scope>NUCLEOTIDE SEQUENCE [LARGE SCALE GENOMIC DNA]</scope>
    <source>
        <strain evidence="5 6">CBS 406.79</strain>
    </source>
</reference>
<dbReference type="Proteomes" id="UP000518752">
    <property type="component" value="Unassembled WGS sequence"/>
</dbReference>
<dbReference type="PANTHER" id="PTHR24113">
    <property type="entry name" value="RAN GTPASE-ACTIVATING PROTEIN 1"/>
    <property type="match status" value="1"/>
</dbReference>
<keyword evidence="1" id="KW-0343">GTPase activation</keyword>
<dbReference type="GO" id="GO:0031267">
    <property type="term" value="F:small GTPase binding"/>
    <property type="evidence" value="ECO:0007669"/>
    <property type="project" value="TreeGrafter"/>
</dbReference>
<keyword evidence="3" id="KW-0677">Repeat</keyword>
<dbReference type="GO" id="GO:0005634">
    <property type="term" value="C:nucleus"/>
    <property type="evidence" value="ECO:0007669"/>
    <property type="project" value="TreeGrafter"/>
</dbReference>
<evidence type="ECO:0000256" key="1">
    <source>
        <dbReference type="ARBA" id="ARBA00022468"/>
    </source>
</evidence>
<dbReference type="Gene3D" id="3.80.10.10">
    <property type="entry name" value="Ribonuclease Inhibitor"/>
    <property type="match status" value="2"/>
</dbReference>
<evidence type="ECO:0000256" key="3">
    <source>
        <dbReference type="ARBA" id="ARBA00022737"/>
    </source>
</evidence>
<keyword evidence="6" id="KW-1185">Reference proteome</keyword>